<name>B4HLG4_DROSE</name>
<dbReference type="OrthoDB" id="4473401at2759"/>
<dbReference type="PhylomeDB" id="B4HLG4"/>
<dbReference type="Pfam" id="PF00014">
    <property type="entry name" value="Kunitz_BPTI"/>
    <property type="match status" value="1"/>
</dbReference>
<dbReference type="OMA" id="CRKICLA"/>
<proteinExistence type="predicted"/>
<organism evidence="6">
    <name type="scientific">Drosophila sechellia</name>
    <name type="common">Fruit fly</name>
    <dbReference type="NCBI Taxonomy" id="7238"/>
    <lineage>
        <taxon>Eukaryota</taxon>
        <taxon>Metazoa</taxon>
        <taxon>Ecdysozoa</taxon>
        <taxon>Arthropoda</taxon>
        <taxon>Hexapoda</taxon>
        <taxon>Insecta</taxon>
        <taxon>Pterygota</taxon>
        <taxon>Neoptera</taxon>
        <taxon>Endopterygota</taxon>
        <taxon>Diptera</taxon>
        <taxon>Brachycera</taxon>
        <taxon>Muscomorpha</taxon>
        <taxon>Ephydroidea</taxon>
        <taxon>Drosophilidae</taxon>
        <taxon>Drosophila</taxon>
        <taxon>Sophophora</taxon>
    </lineage>
</organism>
<feature type="signal peptide" evidence="3">
    <location>
        <begin position="1"/>
        <end position="21"/>
    </location>
</feature>
<feature type="domain" description="BPTI/Kunitz inhibitor" evidence="4">
    <location>
        <begin position="26"/>
        <end position="76"/>
    </location>
</feature>
<dbReference type="AlphaFoldDB" id="B4HLG4"/>
<evidence type="ECO:0000256" key="3">
    <source>
        <dbReference type="SAM" id="SignalP"/>
    </source>
</evidence>
<dbReference type="GO" id="GO:0004867">
    <property type="term" value="F:serine-type endopeptidase inhibitor activity"/>
    <property type="evidence" value="ECO:0007669"/>
    <property type="project" value="UniProtKB-KW"/>
</dbReference>
<dbReference type="InterPro" id="IPR036880">
    <property type="entry name" value="Kunitz_BPTI_sf"/>
</dbReference>
<dbReference type="SMART" id="SM00131">
    <property type="entry name" value="KU"/>
    <property type="match status" value="1"/>
</dbReference>
<dbReference type="PROSITE" id="PS50279">
    <property type="entry name" value="BPTI_KUNITZ_2"/>
    <property type="match status" value="1"/>
</dbReference>
<protein>
    <submittedName>
        <fullName evidence="5">GM24269</fullName>
    </submittedName>
</protein>
<dbReference type="InterPro" id="IPR050098">
    <property type="entry name" value="TFPI/VKTCI-like"/>
</dbReference>
<dbReference type="InterPro" id="IPR002223">
    <property type="entry name" value="Kunitz_BPTI"/>
</dbReference>
<dbReference type="EMBL" id="CH480815">
    <property type="protein sequence ID" value="EDW41984.1"/>
    <property type="molecule type" value="Genomic_DNA"/>
</dbReference>
<dbReference type="GO" id="GO:0005615">
    <property type="term" value="C:extracellular space"/>
    <property type="evidence" value="ECO:0007669"/>
    <property type="project" value="TreeGrafter"/>
</dbReference>
<dbReference type="KEGG" id="dse:6606190"/>
<dbReference type="Gene3D" id="4.10.410.10">
    <property type="entry name" value="Pancreatic trypsin inhibitor Kunitz domain"/>
    <property type="match status" value="1"/>
</dbReference>
<dbReference type="SUPFAM" id="SSF57362">
    <property type="entry name" value="BPTI-like"/>
    <property type="match status" value="1"/>
</dbReference>
<reference evidence="5 6" key="1">
    <citation type="journal article" date="2007" name="Nature">
        <title>Evolution of genes and genomes on the Drosophila phylogeny.</title>
        <authorList>
            <consortium name="Drosophila 12 Genomes Consortium"/>
            <person name="Clark A.G."/>
            <person name="Eisen M.B."/>
            <person name="Smith D.R."/>
            <person name="Bergman C.M."/>
            <person name="Oliver B."/>
            <person name="Markow T.A."/>
            <person name="Kaufman T.C."/>
            <person name="Kellis M."/>
            <person name="Gelbart W."/>
            <person name="Iyer V.N."/>
            <person name="Pollard D.A."/>
            <person name="Sackton T.B."/>
            <person name="Larracuente A.M."/>
            <person name="Singh N.D."/>
            <person name="Abad J.P."/>
            <person name="Abt D.N."/>
            <person name="Adryan B."/>
            <person name="Aguade M."/>
            <person name="Akashi H."/>
            <person name="Anderson W.W."/>
            <person name="Aquadro C.F."/>
            <person name="Ardell D.H."/>
            <person name="Arguello R."/>
            <person name="Artieri C.G."/>
            <person name="Barbash D.A."/>
            <person name="Barker D."/>
            <person name="Barsanti P."/>
            <person name="Batterham P."/>
            <person name="Batzoglou S."/>
            <person name="Begun D."/>
            <person name="Bhutkar A."/>
            <person name="Blanco E."/>
            <person name="Bosak S.A."/>
            <person name="Bradley R.K."/>
            <person name="Brand A.D."/>
            <person name="Brent M.R."/>
            <person name="Brooks A.N."/>
            <person name="Brown R.H."/>
            <person name="Butlin R.K."/>
            <person name="Caggese C."/>
            <person name="Calvi B.R."/>
            <person name="Bernardo de Carvalho A."/>
            <person name="Caspi A."/>
            <person name="Castrezana S."/>
            <person name="Celniker S.E."/>
            <person name="Chang J.L."/>
            <person name="Chapple C."/>
            <person name="Chatterji S."/>
            <person name="Chinwalla A."/>
            <person name="Civetta A."/>
            <person name="Clifton S.W."/>
            <person name="Comeron J.M."/>
            <person name="Costello J.C."/>
            <person name="Coyne J.A."/>
            <person name="Daub J."/>
            <person name="David R.G."/>
            <person name="Delcher A.L."/>
            <person name="Delehaunty K."/>
            <person name="Do C.B."/>
            <person name="Ebling H."/>
            <person name="Edwards K."/>
            <person name="Eickbush T."/>
            <person name="Evans J.D."/>
            <person name="Filipski A."/>
            <person name="Findeiss S."/>
            <person name="Freyhult E."/>
            <person name="Fulton L."/>
            <person name="Fulton R."/>
            <person name="Garcia A.C."/>
            <person name="Gardiner A."/>
            <person name="Garfield D.A."/>
            <person name="Garvin B.E."/>
            <person name="Gibson G."/>
            <person name="Gilbert D."/>
            <person name="Gnerre S."/>
            <person name="Godfrey J."/>
            <person name="Good R."/>
            <person name="Gotea V."/>
            <person name="Gravely B."/>
            <person name="Greenberg A.J."/>
            <person name="Griffiths-Jones S."/>
            <person name="Gross S."/>
            <person name="Guigo R."/>
            <person name="Gustafson E.A."/>
            <person name="Haerty W."/>
            <person name="Hahn M.W."/>
            <person name="Halligan D.L."/>
            <person name="Halpern A.L."/>
            <person name="Halter G.M."/>
            <person name="Han M.V."/>
            <person name="Heger A."/>
            <person name="Hillier L."/>
            <person name="Hinrichs A.S."/>
            <person name="Holmes I."/>
            <person name="Hoskins R.A."/>
            <person name="Hubisz M.J."/>
            <person name="Hultmark D."/>
            <person name="Huntley M.A."/>
            <person name="Jaffe D.B."/>
            <person name="Jagadeeshan S."/>
            <person name="Jeck W.R."/>
            <person name="Johnson J."/>
            <person name="Jones C.D."/>
            <person name="Jordan W.C."/>
            <person name="Karpen G.H."/>
            <person name="Kataoka E."/>
            <person name="Keightley P.D."/>
            <person name="Kheradpour P."/>
            <person name="Kirkness E.F."/>
            <person name="Koerich L.B."/>
            <person name="Kristiansen K."/>
            <person name="Kudrna D."/>
            <person name="Kulathinal R.J."/>
            <person name="Kumar S."/>
            <person name="Kwok R."/>
            <person name="Lander E."/>
            <person name="Langley C.H."/>
            <person name="Lapoint R."/>
            <person name="Lazzaro B.P."/>
            <person name="Lee S.J."/>
            <person name="Levesque L."/>
            <person name="Li R."/>
            <person name="Lin C.F."/>
            <person name="Lin M.F."/>
            <person name="Lindblad-Toh K."/>
            <person name="Llopart A."/>
            <person name="Long M."/>
            <person name="Low L."/>
            <person name="Lozovsky E."/>
            <person name="Lu J."/>
            <person name="Luo M."/>
            <person name="Machado C.A."/>
            <person name="Makalowski W."/>
            <person name="Marzo M."/>
            <person name="Matsuda M."/>
            <person name="Matzkin L."/>
            <person name="McAllister B."/>
            <person name="McBride C.S."/>
            <person name="McKernan B."/>
            <person name="McKernan K."/>
            <person name="Mendez-Lago M."/>
            <person name="Minx P."/>
            <person name="Mollenhauer M.U."/>
            <person name="Montooth K."/>
            <person name="Mount S.M."/>
            <person name="Mu X."/>
            <person name="Myers E."/>
            <person name="Negre B."/>
            <person name="Newfeld S."/>
            <person name="Nielsen R."/>
            <person name="Noor M.A."/>
            <person name="O'Grady P."/>
            <person name="Pachter L."/>
            <person name="Papaceit M."/>
            <person name="Parisi M.J."/>
            <person name="Parisi M."/>
            <person name="Parts L."/>
            <person name="Pedersen J.S."/>
            <person name="Pesole G."/>
            <person name="Phillippy A.M."/>
            <person name="Ponting C.P."/>
            <person name="Pop M."/>
            <person name="Porcelli D."/>
            <person name="Powell J.R."/>
            <person name="Prohaska S."/>
            <person name="Pruitt K."/>
            <person name="Puig M."/>
            <person name="Quesneville H."/>
            <person name="Ram K.R."/>
            <person name="Rand D."/>
            <person name="Rasmussen M.D."/>
            <person name="Reed L.K."/>
            <person name="Reenan R."/>
            <person name="Reily A."/>
            <person name="Remington K.A."/>
            <person name="Rieger T.T."/>
            <person name="Ritchie M.G."/>
            <person name="Robin C."/>
            <person name="Rogers Y.H."/>
            <person name="Rohde C."/>
            <person name="Rozas J."/>
            <person name="Rubenfield M.J."/>
            <person name="Ruiz A."/>
            <person name="Russo S."/>
            <person name="Salzberg S.L."/>
            <person name="Sanchez-Gracia A."/>
            <person name="Saranga D.J."/>
            <person name="Sato H."/>
            <person name="Schaeffer S.W."/>
            <person name="Schatz M.C."/>
            <person name="Schlenke T."/>
            <person name="Schwartz R."/>
            <person name="Segarra C."/>
            <person name="Singh R.S."/>
            <person name="Sirot L."/>
            <person name="Sirota M."/>
            <person name="Sisneros N.B."/>
            <person name="Smith C.D."/>
            <person name="Smith T.F."/>
            <person name="Spieth J."/>
            <person name="Stage D.E."/>
            <person name="Stark A."/>
            <person name="Stephan W."/>
            <person name="Strausberg R.L."/>
            <person name="Strempel S."/>
            <person name="Sturgill D."/>
            <person name="Sutton G."/>
            <person name="Sutton G.G."/>
            <person name="Tao W."/>
            <person name="Teichmann S."/>
            <person name="Tobari Y.N."/>
            <person name="Tomimura Y."/>
            <person name="Tsolas J.M."/>
            <person name="Valente V.L."/>
            <person name="Venter E."/>
            <person name="Venter J.C."/>
            <person name="Vicario S."/>
            <person name="Vieira F.G."/>
            <person name="Vilella A.J."/>
            <person name="Villasante A."/>
            <person name="Walenz B."/>
            <person name="Wang J."/>
            <person name="Wasserman M."/>
            <person name="Watts T."/>
            <person name="Wilson D."/>
            <person name="Wilson R.K."/>
            <person name="Wing R.A."/>
            <person name="Wolfner M.F."/>
            <person name="Wong A."/>
            <person name="Wong G.K."/>
            <person name="Wu C.I."/>
            <person name="Wu G."/>
            <person name="Yamamoto D."/>
            <person name="Yang H.P."/>
            <person name="Yang S.P."/>
            <person name="Yorke J.A."/>
            <person name="Yoshida K."/>
            <person name="Zdobnov E."/>
            <person name="Zhang P."/>
            <person name="Zhang Y."/>
            <person name="Zimin A.V."/>
            <person name="Baldwin J."/>
            <person name="Abdouelleil A."/>
            <person name="Abdulkadir J."/>
            <person name="Abebe A."/>
            <person name="Abera B."/>
            <person name="Abreu J."/>
            <person name="Acer S.C."/>
            <person name="Aftuck L."/>
            <person name="Alexander A."/>
            <person name="An P."/>
            <person name="Anderson E."/>
            <person name="Anderson S."/>
            <person name="Arachi H."/>
            <person name="Azer M."/>
            <person name="Bachantsang P."/>
            <person name="Barry A."/>
            <person name="Bayul T."/>
            <person name="Berlin A."/>
            <person name="Bessette D."/>
            <person name="Bloom T."/>
            <person name="Blye J."/>
            <person name="Boguslavskiy L."/>
            <person name="Bonnet C."/>
            <person name="Boukhgalter B."/>
            <person name="Bourzgui I."/>
            <person name="Brown A."/>
            <person name="Cahill P."/>
            <person name="Channer S."/>
            <person name="Cheshatsang Y."/>
            <person name="Chuda L."/>
            <person name="Citroen M."/>
            <person name="Collymore A."/>
            <person name="Cooke P."/>
            <person name="Costello M."/>
            <person name="D'Aco K."/>
            <person name="Daza R."/>
            <person name="De Haan G."/>
            <person name="DeGray S."/>
            <person name="DeMaso C."/>
            <person name="Dhargay N."/>
            <person name="Dooley K."/>
            <person name="Dooley E."/>
            <person name="Doricent M."/>
            <person name="Dorje P."/>
            <person name="Dorjee K."/>
            <person name="Dupes A."/>
            <person name="Elong R."/>
            <person name="Falk J."/>
            <person name="Farina A."/>
            <person name="Faro S."/>
            <person name="Ferguson D."/>
            <person name="Fisher S."/>
            <person name="Foley C.D."/>
            <person name="Franke A."/>
            <person name="Friedrich D."/>
            <person name="Gadbois L."/>
            <person name="Gearin G."/>
            <person name="Gearin C.R."/>
            <person name="Giannoukos G."/>
            <person name="Goode T."/>
            <person name="Graham J."/>
            <person name="Grandbois E."/>
            <person name="Grewal S."/>
            <person name="Gyaltsen K."/>
            <person name="Hafez N."/>
            <person name="Hagos B."/>
            <person name="Hall J."/>
            <person name="Henson C."/>
            <person name="Hollinger A."/>
            <person name="Honan T."/>
            <person name="Huard M.D."/>
            <person name="Hughes L."/>
            <person name="Hurhula B."/>
            <person name="Husby M.E."/>
            <person name="Kamat A."/>
            <person name="Kanga B."/>
            <person name="Kashin S."/>
            <person name="Khazanovich D."/>
            <person name="Kisner P."/>
            <person name="Lance K."/>
            <person name="Lara M."/>
            <person name="Lee W."/>
            <person name="Lennon N."/>
            <person name="Letendre F."/>
            <person name="LeVine R."/>
            <person name="Lipovsky A."/>
            <person name="Liu X."/>
            <person name="Liu J."/>
            <person name="Liu S."/>
            <person name="Lokyitsang T."/>
            <person name="Lokyitsang Y."/>
            <person name="Lubonja R."/>
            <person name="Lui A."/>
            <person name="MacDonald P."/>
            <person name="Magnisalis V."/>
            <person name="Maru K."/>
            <person name="Matthews C."/>
            <person name="McCusker W."/>
            <person name="McDonough S."/>
            <person name="Mehta T."/>
            <person name="Meldrim J."/>
            <person name="Meneus L."/>
            <person name="Mihai O."/>
            <person name="Mihalev A."/>
            <person name="Mihova T."/>
            <person name="Mittelman R."/>
            <person name="Mlenga V."/>
            <person name="Montmayeur A."/>
            <person name="Mulrain L."/>
            <person name="Navidi A."/>
            <person name="Naylor J."/>
            <person name="Negash T."/>
            <person name="Nguyen T."/>
            <person name="Nguyen N."/>
            <person name="Nicol R."/>
            <person name="Norbu C."/>
            <person name="Norbu N."/>
            <person name="Novod N."/>
            <person name="O'Neill B."/>
            <person name="Osman S."/>
            <person name="Markiewicz E."/>
            <person name="Oyono O.L."/>
            <person name="Patti C."/>
            <person name="Phunkhang P."/>
            <person name="Pierre F."/>
            <person name="Priest M."/>
            <person name="Raghuraman S."/>
            <person name="Rege F."/>
            <person name="Reyes R."/>
            <person name="Rise C."/>
            <person name="Rogov P."/>
            <person name="Ross K."/>
            <person name="Ryan E."/>
            <person name="Settipalli S."/>
            <person name="Shea T."/>
            <person name="Sherpa N."/>
            <person name="Shi L."/>
            <person name="Shih D."/>
            <person name="Sparrow T."/>
            <person name="Spaulding J."/>
            <person name="Stalker J."/>
            <person name="Stange-Thomann N."/>
            <person name="Stavropoulos S."/>
            <person name="Stone C."/>
            <person name="Strader C."/>
            <person name="Tesfaye S."/>
            <person name="Thomson T."/>
            <person name="Thoulutsang Y."/>
            <person name="Thoulutsang D."/>
            <person name="Topham K."/>
            <person name="Topping I."/>
            <person name="Tsamla T."/>
            <person name="Vassiliev H."/>
            <person name="Vo A."/>
            <person name="Wangchuk T."/>
            <person name="Wangdi T."/>
            <person name="Weiand M."/>
            <person name="Wilkinson J."/>
            <person name="Wilson A."/>
            <person name="Yadav S."/>
            <person name="Young G."/>
            <person name="Yu Q."/>
            <person name="Zembek L."/>
            <person name="Zhong D."/>
            <person name="Zimmer A."/>
            <person name="Zwirko Z."/>
            <person name="Jaffe D.B."/>
            <person name="Alvarez P."/>
            <person name="Brockman W."/>
            <person name="Butler J."/>
            <person name="Chin C."/>
            <person name="Gnerre S."/>
            <person name="Grabherr M."/>
            <person name="Kleber M."/>
            <person name="Mauceli E."/>
            <person name="MacCallum I."/>
        </authorList>
    </citation>
    <scope>NUCLEOTIDE SEQUENCE [LARGE SCALE GENOMIC DNA]</scope>
    <source>
        <strain evidence="6">Rob3c / Tucson 14021-0248.25</strain>
    </source>
</reference>
<dbReference type="PANTHER" id="PTHR10083">
    <property type="entry name" value="KUNITZ-TYPE PROTEASE INHIBITOR-RELATED"/>
    <property type="match status" value="1"/>
</dbReference>
<evidence type="ECO:0000313" key="6">
    <source>
        <dbReference type="Proteomes" id="UP000001292"/>
    </source>
</evidence>
<accession>B4HLG4</accession>
<keyword evidence="1" id="KW-0646">Protease inhibitor</keyword>
<dbReference type="CDD" id="cd22626">
    <property type="entry name" value="Kunitz_ixolaris_2"/>
    <property type="match status" value="1"/>
</dbReference>
<evidence type="ECO:0000256" key="2">
    <source>
        <dbReference type="ARBA" id="ARBA00022900"/>
    </source>
</evidence>
<dbReference type="Proteomes" id="UP000001292">
    <property type="component" value="Unassembled WGS sequence"/>
</dbReference>
<keyword evidence="6" id="KW-1185">Reference proteome</keyword>
<feature type="chain" id="PRO_5002808690" evidence="3">
    <location>
        <begin position="22"/>
        <end position="91"/>
    </location>
</feature>
<dbReference type="PANTHER" id="PTHR10083:SF373">
    <property type="entry name" value="SERINE PEPTIDASE INHIBITOR, KUNITZ TYPE, 2"/>
    <property type="match status" value="1"/>
</dbReference>
<gene>
    <name evidence="5" type="primary">Dsec\GM24269</name>
    <name evidence="5" type="ORF">Dsec_GM24269</name>
</gene>
<sequence length="91" mass="10313">MLFKISCLLILFVLCLQQSHSIKRRCLQPLDVGKGKAYLRNWFYNSTSQKCQRFIFYGGASNGNNFHTQARCRKICLAPVSLPINLNSTGA</sequence>
<keyword evidence="2" id="KW-0722">Serine protease inhibitor</keyword>
<evidence type="ECO:0000313" key="5">
    <source>
        <dbReference type="EMBL" id="EDW41984.1"/>
    </source>
</evidence>
<dbReference type="HOGENOM" id="CLU_164133_0_3_1"/>
<keyword evidence="3" id="KW-0732">Signal</keyword>
<evidence type="ECO:0000259" key="4">
    <source>
        <dbReference type="PROSITE" id="PS50279"/>
    </source>
</evidence>
<evidence type="ECO:0000256" key="1">
    <source>
        <dbReference type="ARBA" id="ARBA00022690"/>
    </source>
</evidence>